<evidence type="ECO:0000313" key="2">
    <source>
        <dbReference type="EMBL" id="MPC08440.1"/>
    </source>
</evidence>
<keyword evidence="3" id="KW-1185">Reference proteome</keyword>
<reference evidence="2 3" key="1">
    <citation type="submission" date="2019-05" db="EMBL/GenBank/DDBJ databases">
        <title>Another draft genome of Portunus trituberculatus and its Hox gene families provides insights of decapod evolution.</title>
        <authorList>
            <person name="Jeong J.-H."/>
            <person name="Song I."/>
            <person name="Kim S."/>
            <person name="Choi T."/>
            <person name="Kim D."/>
            <person name="Ryu S."/>
            <person name="Kim W."/>
        </authorList>
    </citation>
    <scope>NUCLEOTIDE SEQUENCE [LARGE SCALE GENOMIC DNA]</scope>
    <source>
        <tissue evidence="2">Muscle</tissue>
    </source>
</reference>
<dbReference type="EMBL" id="VSRR010000030">
    <property type="protein sequence ID" value="MPC08440.1"/>
    <property type="molecule type" value="Genomic_DNA"/>
</dbReference>
<evidence type="ECO:0000313" key="3">
    <source>
        <dbReference type="Proteomes" id="UP000324222"/>
    </source>
</evidence>
<feature type="transmembrane region" description="Helical" evidence="1">
    <location>
        <begin position="17"/>
        <end position="45"/>
    </location>
</feature>
<keyword evidence="1" id="KW-0472">Membrane</keyword>
<comment type="caution">
    <text evidence="2">The sequence shown here is derived from an EMBL/GenBank/DDBJ whole genome shotgun (WGS) entry which is preliminary data.</text>
</comment>
<keyword evidence="1" id="KW-1133">Transmembrane helix</keyword>
<gene>
    <name evidence="2" type="ORF">E2C01_001028</name>
</gene>
<proteinExistence type="predicted"/>
<dbReference type="Proteomes" id="UP000324222">
    <property type="component" value="Unassembled WGS sequence"/>
</dbReference>
<name>A0A5B7CGK8_PORTR</name>
<sequence>MTHTPISAAAATPAAGFFFLLGSLFPAVFLLTSSFLGLLLSPFFLPARSSRSTSLPSTANPTRPAMVEMKVVVIVYIVGVFLAQL</sequence>
<dbReference type="AlphaFoldDB" id="A0A5B7CGK8"/>
<keyword evidence="1" id="KW-0812">Transmembrane</keyword>
<feature type="transmembrane region" description="Helical" evidence="1">
    <location>
        <begin position="65"/>
        <end position="83"/>
    </location>
</feature>
<protein>
    <submittedName>
        <fullName evidence="2">Uncharacterized protein</fullName>
    </submittedName>
</protein>
<evidence type="ECO:0000256" key="1">
    <source>
        <dbReference type="SAM" id="Phobius"/>
    </source>
</evidence>
<accession>A0A5B7CGK8</accession>
<organism evidence="2 3">
    <name type="scientific">Portunus trituberculatus</name>
    <name type="common">Swimming crab</name>
    <name type="synonym">Neptunus trituberculatus</name>
    <dbReference type="NCBI Taxonomy" id="210409"/>
    <lineage>
        <taxon>Eukaryota</taxon>
        <taxon>Metazoa</taxon>
        <taxon>Ecdysozoa</taxon>
        <taxon>Arthropoda</taxon>
        <taxon>Crustacea</taxon>
        <taxon>Multicrustacea</taxon>
        <taxon>Malacostraca</taxon>
        <taxon>Eumalacostraca</taxon>
        <taxon>Eucarida</taxon>
        <taxon>Decapoda</taxon>
        <taxon>Pleocyemata</taxon>
        <taxon>Brachyura</taxon>
        <taxon>Eubrachyura</taxon>
        <taxon>Portunoidea</taxon>
        <taxon>Portunidae</taxon>
        <taxon>Portuninae</taxon>
        <taxon>Portunus</taxon>
    </lineage>
</organism>